<protein>
    <recommendedName>
        <fullName evidence="3">Peptidase M20 dimerisation domain-containing protein</fullName>
    </recommendedName>
</protein>
<sequence length="142" mass="15173">MTDLAARAEHWAITLTRIPSVTGTPDEVGYAETLCGLLRVSPAFRDRPDDVWTIPAGDRLGRASVAALLRGRGRRTVVLTGHFDTVTSADYGDLQPLATEPEPLKEALLAGCGATRAARRSSGPWPTCRGRISCPARPAGHE</sequence>
<dbReference type="EMBL" id="JANX01000411">
    <property type="protein sequence ID" value="KGM31917.1"/>
    <property type="molecule type" value="Genomic_DNA"/>
</dbReference>
<evidence type="ECO:0000313" key="1">
    <source>
        <dbReference type="EMBL" id="KGM31917.1"/>
    </source>
</evidence>
<evidence type="ECO:0008006" key="3">
    <source>
        <dbReference type="Google" id="ProtNLM"/>
    </source>
</evidence>
<evidence type="ECO:0000313" key="2">
    <source>
        <dbReference type="Proteomes" id="UP000029995"/>
    </source>
</evidence>
<name>A0A0A0D4E4_9PROT</name>
<proteinExistence type="predicted"/>
<dbReference type="SUPFAM" id="SSF53187">
    <property type="entry name" value="Zn-dependent exopeptidases"/>
    <property type="match status" value="1"/>
</dbReference>
<comment type="caution">
    <text evidence="1">The sequence shown here is derived from an EMBL/GenBank/DDBJ whole genome shotgun (WGS) entry which is preliminary data.</text>
</comment>
<gene>
    <name evidence="1" type="ORF">P409_24440</name>
</gene>
<dbReference type="AlphaFoldDB" id="A0A0A0D4E4"/>
<dbReference type="Proteomes" id="UP000029995">
    <property type="component" value="Unassembled WGS sequence"/>
</dbReference>
<organism evidence="1 2">
    <name type="scientific">Inquilinus limosus MP06</name>
    <dbReference type="NCBI Taxonomy" id="1398085"/>
    <lineage>
        <taxon>Bacteria</taxon>
        <taxon>Pseudomonadati</taxon>
        <taxon>Pseudomonadota</taxon>
        <taxon>Alphaproteobacteria</taxon>
        <taxon>Rhodospirillales</taxon>
        <taxon>Rhodospirillaceae</taxon>
        <taxon>Inquilinus</taxon>
    </lineage>
</organism>
<accession>A0A0A0D4E4</accession>
<dbReference type="Gene3D" id="3.40.630.10">
    <property type="entry name" value="Zn peptidases"/>
    <property type="match status" value="1"/>
</dbReference>
<feature type="non-terminal residue" evidence="1">
    <location>
        <position position="142"/>
    </location>
</feature>
<reference evidence="1 2" key="1">
    <citation type="submission" date="2014-01" db="EMBL/GenBank/DDBJ databases">
        <title>Genome sequence determination for a cystic fibrosis isolate, Inquilinus limosus.</title>
        <authorList>
            <person name="Pino M."/>
            <person name="Di Conza J."/>
            <person name="Gutkind G."/>
        </authorList>
    </citation>
    <scope>NUCLEOTIDE SEQUENCE [LARGE SCALE GENOMIC DNA]</scope>
    <source>
        <strain evidence="1 2">MP06</strain>
    </source>
</reference>